<dbReference type="EMBL" id="JASPKY010000298">
    <property type="protein sequence ID" value="KAK9710089.1"/>
    <property type="molecule type" value="Genomic_DNA"/>
</dbReference>
<dbReference type="AlphaFoldDB" id="A0AAW1JZH0"/>
<dbReference type="Proteomes" id="UP001458880">
    <property type="component" value="Unassembled WGS sequence"/>
</dbReference>
<protein>
    <submittedName>
        <fullName evidence="1">Uncharacterized protein</fullName>
    </submittedName>
</protein>
<reference evidence="1 2" key="1">
    <citation type="journal article" date="2024" name="BMC Genomics">
        <title>De novo assembly and annotation of Popillia japonica's genome with initial clues to its potential as an invasive pest.</title>
        <authorList>
            <person name="Cucini C."/>
            <person name="Boschi S."/>
            <person name="Funari R."/>
            <person name="Cardaioli E."/>
            <person name="Iannotti N."/>
            <person name="Marturano G."/>
            <person name="Paoli F."/>
            <person name="Bruttini M."/>
            <person name="Carapelli A."/>
            <person name="Frati F."/>
            <person name="Nardi F."/>
        </authorList>
    </citation>
    <scope>NUCLEOTIDE SEQUENCE [LARGE SCALE GENOMIC DNA]</scope>
    <source>
        <strain evidence="1">DMR45628</strain>
    </source>
</reference>
<proteinExistence type="predicted"/>
<name>A0AAW1JZH0_POPJA</name>
<keyword evidence="2" id="KW-1185">Reference proteome</keyword>
<sequence length="90" mass="10206">MSGWLRHLRSLDFHLALETPSLLAETLAYDEIILYGKHLLRAVSLVFAIPRSNLNQMKLVANAELPGFVDRIRYGKLLTDMKGYGCSERS</sequence>
<accession>A0AAW1JZH0</accession>
<organism evidence="1 2">
    <name type="scientific">Popillia japonica</name>
    <name type="common">Japanese beetle</name>
    <dbReference type="NCBI Taxonomy" id="7064"/>
    <lineage>
        <taxon>Eukaryota</taxon>
        <taxon>Metazoa</taxon>
        <taxon>Ecdysozoa</taxon>
        <taxon>Arthropoda</taxon>
        <taxon>Hexapoda</taxon>
        <taxon>Insecta</taxon>
        <taxon>Pterygota</taxon>
        <taxon>Neoptera</taxon>
        <taxon>Endopterygota</taxon>
        <taxon>Coleoptera</taxon>
        <taxon>Polyphaga</taxon>
        <taxon>Scarabaeiformia</taxon>
        <taxon>Scarabaeidae</taxon>
        <taxon>Rutelinae</taxon>
        <taxon>Popillia</taxon>
    </lineage>
</organism>
<gene>
    <name evidence="1" type="ORF">QE152_g26230</name>
</gene>
<comment type="caution">
    <text evidence="1">The sequence shown here is derived from an EMBL/GenBank/DDBJ whole genome shotgun (WGS) entry which is preliminary data.</text>
</comment>
<evidence type="ECO:0000313" key="1">
    <source>
        <dbReference type="EMBL" id="KAK9710089.1"/>
    </source>
</evidence>
<evidence type="ECO:0000313" key="2">
    <source>
        <dbReference type="Proteomes" id="UP001458880"/>
    </source>
</evidence>